<reference evidence="2" key="1">
    <citation type="submission" date="2021-01" db="EMBL/GenBank/DDBJ databases">
        <authorList>
            <person name="Corre E."/>
            <person name="Pelletier E."/>
            <person name="Niang G."/>
            <person name="Scheremetjew M."/>
            <person name="Finn R."/>
            <person name="Kale V."/>
            <person name="Holt S."/>
            <person name="Cochrane G."/>
            <person name="Meng A."/>
            <person name="Brown T."/>
            <person name="Cohen L."/>
        </authorList>
    </citation>
    <scope>NUCLEOTIDE SEQUENCE</scope>
    <source>
        <strain evidence="2">NIES-381</strain>
    </source>
</reference>
<protein>
    <submittedName>
        <fullName evidence="2">Uncharacterized protein</fullName>
    </submittedName>
</protein>
<accession>A0A7S1IJK9</accession>
<feature type="compositionally biased region" description="Pro residues" evidence="1">
    <location>
        <begin position="86"/>
        <end position="96"/>
    </location>
</feature>
<organism evidence="2">
    <name type="scientific">Eutreptiella gymnastica</name>
    <dbReference type="NCBI Taxonomy" id="73025"/>
    <lineage>
        <taxon>Eukaryota</taxon>
        <taxon>Discoba</taxon>
        <taxon>Euglenozoa</taxon>
        <taxon>Euglenida</taxon>
        <taxon>Spirocuta</taxon>
        <taxon>Euglenophyceae</taxon>
        <taxon>Eutreptiales</taxon>
        <taxon>Eutreptiaceae</taxon>
        <taxon>Eutreptiella</taxon>
    </lineage>
</organism>
<evidence type="ECO:0000313" key="2">
    <source>
        <dbReference type="EMBL" id="CAD9014030.1"/>
    </source>
</evidence>
<gene>
    <name evidence="2" type="ORF">EGYM00392_LOCUS25134</name>
</gene>
<dbReference type="AlphaFoldDB" id="A0A7S1IJK9"/>
<feature type="region of interest" description="Disordered" evidence="1">
    <location>
        <begin position="79"/>
        <end position="105"/>
    </location>
</feature>
<sequence>MSAFKRERLMLASIPKHQDPFSSNSQSTIVPNDLPTIPTFAADLDDELGIPLLPLRSTSIKARFTAKLLTYTTVGLHPFRSQTFTPDPPSTLPPELPTSQAKAAKGALPRLHLDSVWTQGSFEMAEDNASPGGCRKARH</sequence>
<evidence type="ECO:0000256" key="1">
    <source>
        <dbReference type="SAM" id="MobiDB-lite"/>
    </source>
</evidence>
<proteinExistence type="predicted"/>
<name>A0A7S1IJK9_9EUGL</name>
<dbReference type="EMBL" id="HBGA01067325">
    <property type="protein sequence ID" value="CAD9014030.1"/>
    <property type="molecule type" value="Transcribed_RNA"/>
</dbReference>